<dbReference type="OrthoDB" id="9801161at2"/>
<dbReference type="PANTHER" id="PTHR46161:SF3">
    <property type="entry name" value="NUCLEOSIDE DIPHOSPHATE KINASE DDB_G0292928-RELATED"/>
    <property type="match status" value="1"/>
</dbReference>
<dbReference type="GO" id="GO:0006241">
    <property type="term" value="P:CTP biosynthetic process"/>
    <property type="evidence" value="ECO:0007669"/>
    <property type="project" value="UniProtKB-UniRule"/>
</dbReference>
<comment type="similarity">
    <text evidence="1 12 13 14">Belongs to the NDK family.</text>
</comment>
<accession>A0A451D8I9</accession>
<evidence type="ECO:0000256" key="10">
    <source>
        <dbReference type="ARBA" id="ARBA00022842"/>
    </source>
</evidence>
<feature type="binding site" evidence="12 13">
    <location>
        <position position="93"/>
    </location>
    <ligand>
        <name>ATP</name>
        <dbReference type="ChEBI" id="CHEBI:30616"/>
    </ligand>
</feature>
<dbReference type="GO" id="GO:0006183">
    <property type="term" value="P:GTP biosynthetic process"/>
    <property type="evidence" value="ECO:0007669"/>
    <property type="project" value="UniProtKB-UniRule"/>
</dbReference>
<feature type="binding site" evidence="12 13">
    <location>
        <position position="114"/>
    </location>
    <ligand>
        <name>ATP</name>
        <dbReference type="ChEBI" id="CHEBI:30616"/>
    </ligand>
</feature>
<dbReference type="GO" id="GO:0046872">
    <property type="term" value="F:metal ion binding"/>
    <property type="evidence" value="ECO:0007669"/>
    <property type="project" value="UniProtKB-KW"/>
</dbReference>
<dbReference type="Gene3D" id="3.30.70.141">
    <property type="entry name" value="Nucleoside diphosphate kinase-like domain"/>
    <property type="match status" value="1"/>
</dbReference>
<dbReference type="InterPro" id="IPR036850">
    <property type="entry name" value="NDK-like_dom_sf"/>
</dbReference>
<evidence type="ECO:0000256" key="9">
    <source>
        <dbReference type="ARBA" id="ARBA00022840"/>
    </source>
</evidence>
<evidence type="ECO:0000256" key="7">
    <source>
        <dbReference type="ARBA" id="ARBA00022741"/>
    </source>
</evidence>
<comment type="catalytic activity">
    <reaction evidence="12">
        <text>a ribonucleoside 5'-diphosphate + ATP = a ribonucleoside 5'-triphosphate + ADP</text>
        <dbReference type="Rhea" id="RHEA:18113"/>
        <dbReference type="ChEBI" id="CHEBI:30616"/>
        <dbReference type="ChEBI" id="CHEBI:57930"/>
        <dbReference type="ChEBI" id="CHEBI:61557"/>
        <dbReference type="ChEBI" id="CHEBI:456216"/>
        <dbReference type="EC" id="2.7.4.6"/>
    </reaction>
</comment>
<dbReference type="InterPro" id="IPR001564">
    <property type="entry name" value="Nucleoside_diP_kinase"/>
</dbReference>
<comment type="subunit">
    <text evidence="12">Homotetramer.</text>
</comment>
<dbReference type="RefSeq" id="WP_157992743.1">
    <property type="nucleotide sequence ID" value="NZ_LR217713.1"/>
</dbReference>
<name>A0A451D8I9_9GAMM</name>
<evidence type="ECO:0000256" key="13">
    <source>
        <dbReference type="PROSITE-ProRule" id="PRU00706"/>
    </source>
</evidence>
<dbReference type="GO" id="GO:0004550">
    <property type="term" value="F:nucleoside diphosphate kinase activity"/>
    <property type="evidence" value="ECO:0007669"/>
    <property type="project" value="UniProtKB-UniRule"/>
</dbReference>
<keyword evidence="8 12" id="KW-0418">Kinase</keyword>
<evidence type="ECO:0000256" key="1">
    <source>
        <dbReference type="ARBA" id="ARBA00008142"/>
    </source>
</evidence>
<feature type="binding site" evidence="12 13">
    <location>
        <position position="59"/>
    </location>
    <ligand>
        <name>ATP</name>
        <dbReference type="ChEBI" id="CHEBI:30616"/>
    </ligand>
</feature>
<dbReference type="AlphaFoldDB" id="A0A451D8I9"/>
<dbReference type="GO" id="GO:0005524">
    <property type="term" value="F:ATP binding"/>
    <property type="evidence" value="ECO:0007669"/>
    <property type="project" value="UniProtKB-UniRule"/>
</dbReference>
<evidence type="ECO:0000256" key="11">
    <source>
        <dbReference type="ARBA" id="ARBA00023080"/>
    </source>
</evidence>
<dbReference type="PANTHER" id="PTHR46161">
    <property type="entry name" value="NUCLEOSIDE DIPHOSPHATE KINASE"/>
    <property type="match status" value="1"/>
</dbReference>
<dbReference type="GO" id="GO:0006228">
    <property type="term" value="P:UTP biosynthetic process"/>
    <property type="evidence" value="ECO:0007669"/>
    <property type="project" value="UniProtKB-UniRule"/>
</dbReference>
<keyword evidence="11 12" id="KW-0546">Nucleotide metabolism</keyword>
<evidence type="ECO:0000256" key="2">
    <source>
        <dbReference type="ARBA" id="ARBA00012966"/>
    </source>
</evidence>
<evidence type="ECO:0000313" key="17">
    <source>
        <dbReference type="Proteomes" id="UP000294441"/>
    </source>
</evidence>
<dbReference type="GeneID" id="66304768"/>
<dbReference type="NCBIfam" id="NF001908">
    <property type="entry name" value="PRK00668.1"/>
    <property type="match status" value="1"/>
</dbReference>
<keyword evidence="10 12" id="KW-0460">Magnesium</keyword>
<organism evidence="16 17">
    <name type="scientific">Candidatus Erwinia haradaeae</name>
    <dbReference type="NCBI Taxonomy" id="1922217"/>
    <lineage>
        <taxon>Bacteria</taxon>
        <taxon>Pseudomonadati</taxon>
        <taxon>Pseudomonadota</taxon>
        <taxon>Gammaproteobacteria</taxon>
        <taxon>Enterobacterales</taxon>
        <taxon>Erwiniaceae</taxon>
        <taxon>Erwinia</taxon>
    </lineage>
</organism>
<evidence type="ECO:0000256" key="4">
    <source>
        <dbReference type="ARBA" id="ARBA00022553"/>
    </source>
</evidence>
<dbReference type="PROSITE" id="PS51374">
    <property type="entry name" value="NDPK_LIKE"/>
    <property type="match status" value="1"/>
</dbReference>
<evidence type="ECO:0000256" key="3">
    <source>
        <dbReference type="ARBA" id="ARBA00017632"/>
    </source>
</evidence>
<dbReference type="SMART" id="SM00562">
    <property type="entry name" value="NDK"/>
    <property type="match status" value="1"/>
</dbReference>
<keyword evidence="7 12" id="KW-0547">Nucleotide-binding</keyword>
<evidence type="ECO:0000313" key="16">
    <source>
        <dbReference type="EMBL" id="VFP82142.1"/>
    </source>
</evidence>
<keyword evidence="4 12" id="KW-0597">Phosphoprotein</keyword>
<feature type="binding site" evidence="12 13">
    <location>
        <position position="11"/>
    </location>
    <ligand>
        <name>ATP</name>
        <dbReference type="ChEBI" id="CHEBI:30616"/>
    </ligand>
</feature>
<keyword evidence="9 12" id="KW-0067">ATP-binding</keyword>
<comment type="catalytic activity">
    <reaction evidence="12">
        <text>a 2'-deoxyribonucleoside 5'-diphosphate + ATP = a 2'-deoxyribonucleoside 5'-triphosphate + ADP</text>
        <dbReference type="Rhea" id="RHEA:44640"/>
        <dbReference type="ChEBI" id="CHEBI:30616"/>
        <dbReference type="ChEBI" id="CHEBI:61560"/>
        <dbReference type="ChEBI" id="CHEBI:73316"/>
        <dbReference type="ChEBI" id="CHEBI:456216"/>
        <dbReference type="EC" id="2.7.4.6"/>
    </reaction>
</comment>
<evidence type="ECO:0000256" key="14">
    <source>
        <dbReference type="RuleBase" id="RU004011"/>
    </source>
</evidence>
<dbReference type="SUPFAM" id="SSF54919">
    <property type="entry name" value="Nucleoside diphosphate kinase, NDK"/>
    <property type="match status" value="1"/>
</dbReference>
<dbReference type="InterPro" id="IPR034907">
    <property type="entry name" value="NDK-like_dom"/>
</dbReference>
<evidence type="ECO:0000256" key="12">
    <source>
        <dbReference type="HAMAP-Rule" id="MF_00451"/>
    </source>
</evidence>
<dbReference type="PRINTS" id="PR01243">
    <property type="entry name" value="NUCDPKINASE"/>
</dbReference>
<keyword evidence="5 12" id="KW-0808">Transferase</keyword>
<dbReference type="EC" id="2.7.4.6" evidence="2 12"/>
<gene>
    <name evidence="12 16" type="primary">ndk</name>
    <name evidence="16" type="ORF">ERCICURV3402_494</name>
</gene>
<evidence type="ECO:0000259" key="15">
    <source>
        <dbReference type="SMART" id="SM00562"/>
    </source>
</evidence>
<protein>
    <recommendedName>
        <fullName evidence="3 12">Nucleoside diphosphate kinase</fullName>
        <shortName evidence="12">NDK</shortName>
        <shortName evidence="12">NDP kinase</shortName>
        <ecNumber evidence="2 12">2.7.4.6</ecNumber>
    </recommendedName>
    <alternativeName>
        <fullName evidence="12">Nucleoside-2-P kinase</fullName>
    </alternativeName>
</protein>
<comment type="cofactor">
    <cofactor evidence="12">
        <name>Mg(2+)</name>
        <dbReference type="ChEBI" id="CHEBI:18420"/>
    </cofactor>
</comment>
<dbReference type="EMBL" id="LR217713">
    <property type="protein sequence ID" value="VFP82142.1"/>
    <property type="molecule type" value="Genomic_DNA"/>
</dbReference>
<keyword evidence="6 12" id="KW-0479">Metal-binding</keyword>
<feature type="binding site" evidence="12 13">
    <location>
        <position position="104"/>
    </location>
    <ligand>
        <name>ATP</name>
        <dbReference type="ChEBI" id="CHEBI:30616"/>
    </ligand>
</feature>
<keyword evidence="12" id="KW-0963">Cytoplasm</keyword>
<dbReference type="GO" id="GO:0005737">
    <property type="term" value="C:cytoplasm"/>
    <property type="evidence" value="ECO:0007669"/>
    <property type="project" value="UniProtKB-SubCell"/>
</dbReference>
<feature type="active site" description="Pros-phosphohistidine intermediate" evidence="12 13">
    <location>
        <position position="117"/>
    </location>
</feature>
<dbReference type="Pfam" id="PF00334">
    <property type="entry name" value="NDK"/>
    <property type="match status" value="1"/>
</dbReference>
<dbReference type="Proteomes" id="UP000294441">
    <property type="component" value="Chromosome 1"/>
</dbReference>
<dbReference type="CDD" id="cd04413">
    <property type="entry name" value="NDPk_I"/>
    <property type="match status" value="1"/>
</dbReference>
<feature type="binding site" evidence="12 13">
    <location>
        <position position="87"/>
    </location>
    <ligand>
        <name>ATP</name>
        <dbReference type="ChEBI" id="CHEBI:30616"/>
    </ligand>
</feature>
<feature type="domain" description="Nucleoside diphosphate kinase-like" evidence="15">
    <location>
        <begin position="3"/>
        <end position="140"/>
    </location>
</feature>
<evidence type="ECO:0000256" key="5">
    <source>
        <dbReference type="ARBA" id="ARBA00022679"/>
    </source>
</evidence>
<comment type="subcellular location">
    <subcellularLocation>
        <location evidence="12">Cytoplasm</location>
    </subcellularLocation>
</comment>
<comment type="function">
    <text evidence="12">Major role in the synthesis of nucleoside triphosphates other than ATP. The ATP gamma phosphate is transferred to the NDP beta phosphate via a ping-pong mechanism, using a phosphorylated active-site intermediate.</text>
</comment>
<sequence>MTMEKTLSILKPNAIKKNIIGAIFHRCESAGLKIIANKMQILSEKQVIDFYQEHRGKLFFDNLIKFMTSGAVILSVLEGHNSIQRYRELMGDTNPSRALAGTLRSDYADSLTENTIHGSDSSVSAKREILFFFKKEEIYPR</sequence>
<reference evidence="16 17" key="1">
    <citation type="submission" date="2019-02" db="EMBL/GenBank/DDBJ databases">
        <authorList>
            <person name="Manzano-Marin A."/>
            <person name="Manzano-Marin A."/>
        </authorList>
    </citation>
    <scope>NUCLEOTIDE SEQUENCE [LARGE SCALE GENOMIC DNA]</scope>
    <source>
        <strain evidence="16 17">ErCicurvipes</strain>
    </source>
</reference>
<proteinExistence type="inferred from homology"/>
<evidence type="ECO:0000256" key="6">
    <source>
        <dbReference type="ARBA" id="ARBA00022723"/>
    </source>
</evidence>
<evidence type="ECO:0000256" key="8">
    <source>
        <dbReference type="ARBA" id="ARBA00022777"/>
    </source>
</evidence>
<dbReference type="FunFam" id="3.30.70.141:FF:000003">
    <property type="entry name" value="Nucleoside diphosphate kinase"/>
    <property type="match status" value="1"/>
</dbReference>
<dbReference type="HAMAP" id="MF_00451">
    <property type="entry name" value="NDP_kinase"/>
    <property type="match status" value="1"/>
</dbReference>